<feature type="compositionally biased region" description="Low complexity" evidence="1">
    <location>
        <begin position="312"/>
        <end position="325"/>
    </location>
</feature>
<keyword evidence="3" id="KW-1185">Reference proteome</keyword>
<organism evidence="2 3">
    <name type="scientific">Mycena pura</name>
    <dbReference type="NCBI Taxonomy" id="153505"/>
    <lineage>
        <taxon>Eukaryota</taxon>
        <taxon>Fungi</taxon>
        <taxon>Dikarya</taxon>
        <taxon>Basidiomycota</taxon>
        <taxon>Agaricomycotina</taxon>
        <taxon>Agaricomycetes</taxon>
        <taxon>Agaricomycetidae</taxon>
        <taxon>Agaricales</taxon>
        <taxon>Marasmiineae</taxon>
        <taxon>Mycenaceae</taxon>
        <taxon>Mycena</taxon>
    </lineage>
</organism>
<dbReference type="AlphaFoldDB" id="A0AAD6V6R6"/>
<dbReference type="Proteomes" id="UP001219525">
    <property type="component" value="Unassembled WGS sequence"/>
</dbReference>
<gene>
    <name evidence="2" type="ORF">GGX14DRAFT_647438</name>
</gene>
<evidence type="ECO:0000313" key="3">
    <source>
        <dbReference type="Proteomes" id="UP001219525"/>
    </source>
</evidence>
<comment type="caution">
    <text evidence="2">The sequence shown here is derived from an EMBL/GenBank/DDBJ whole genome shotgun (WGS) entry which is preliminary data.</text>
</comment>
<dbReference type="EMBL" id="JARJCW010000048">
    <property type="protein sequence ID" value="KAJ7204037.1"/>
    <property type="molecule type" value="Genomic_DNA"/>
</dbReference>
<name>A0AAD6V6R6_9AGAR</name>
<sequence>MPRFSERVCAHPLRNLRRSPPLCTLRRCPRPSRARRYTIAALCAYAAFGPEFAMKIAYAADVLGPHFPALPGVQYFWGVSIALRSTFIRDLKIHGKWDHQTSSDHPHLKGTKSWRRAASLIQPLVASRARTRCAACTNPSNAHAGACCTHPRQATPATHCGRQPPIAGASHPLRAPATCPPDVSVSPSARCTLHASRCPPPATRRSLVAGPFPLPLAARAASQFSTLPATYTHAKTFRPSTYEHSLPHRSSATAVRSRIRSSLSRGGWDVGMTFFGPCAGVGAGSAFIGRHARGLALAPFSLVGGVDGAENSASVSATTSSTQQSICERTE</sequence>
<feature type="region of interest" description="Disordered" evidence="1">
    <location>
        <begin position="312"/>
        <end position="331"/>
    </location>
</feature>
<proteinExistence type="predicted"/>
<protein>
    <submittedName>
        <fullName evidence="2">Uncharacterized protein</fullName>
    </submittedName>
</protein>
<evidence type="ECO:0000313" key="2">
    <source>
        <dbReference type="EMBL" id="KAJ7204037.1"/>
    </source>
</evidence>
<accession>A0AAD6V6R6</accession>
<evidence type="ECO:0000256" key="1">
    <source>
        <dbReference type="SAM" id="MobiDB-lite"/>
    </source>
</evidence>
<reference evidence="2" key="1">
    <citation type="submission" date="2023-03" db="EMBL/GenBank/DDBJ databases">
        <title>Massive genome expansion in bonnet fungi (Mycena s.s.) driven by repeated elements and novel gene families across ecological guilds.</title>
        <authorList>
            <consortium name="Lawrence Berkeley National Laboratory"/>
            <person name="Harder C.B."/>
            <person name="Miyauchi S."/>
            <person name="Viragh M."/>
            <person name="Kuo A."/>
            <person name="Thoen E."/>
            <person name="Andreopoulos B."/>
            <person name="Lu D."/>
            <person name="Skrede I."/>
            <person name="Drula E."/>
            <person name="Henrissat B."/>
            <person name="Morin E."/>
            <person name="Kohler A."/>
            <person name="Barry K."/>
            <person name="LaButti K."/>
            <person name="Morin E."/>
            <person name="Salamov A."/>
            <person name="Lipzen A."/>
            <person name="Mereny Z."/>
            <person name="Hegedus B."/>
            <person name="Baldrian P."/>
            <person name="Stursova M."/>
            <person name="Weitz H."/>
            <person name="Taylor A."/>
            <person name="Grigoriev I.V."/>
            <person name="Nagy L.G."/>
            <person name="Martin F."/>
            <person name="Kauserud H."/>
        </authorList>
    </citation>
    <scope>NUCLEOTIDE SEQUENCE</scope>
    <source>
        <strain evidence="2">9144</strain>
    </source>
</reference>